<dbReference type="Pfam" id="PF00899">
    <property type="entry name" value="ThiF"/>
    <property type="match status" value="1"/>
</dbReference>
<reference evidence="3 5" key="2">
    <citation type="submission" date="2019-03" db="EMBL/GenBank/DDBJ databases">
        <title>Genomic Encyclopedia of Type Strains, Phase IV (KMG-IV): sequencing the most valuable type-strain genomes for metagenomic binning, comparative biology and taxonomic classification.</title>
        <authorList>
            <person name="Goeker M."/>
        </authorList>
    </citation>
    <scope>NUCLEOTIDE SEQUENCE [LARGE SCALE GENOMIC DNA]</scope>
    <source>
        <strain evidence="3 5">DSM 101483</strain>
    </source>
</reference>
<keyword evidence="3" id="KW-0548">Nucleotidyltransferase</keyword>
<dbReference type="GO" id="GO:0016779">
    <property type="term" value="F:nucleotidyltransferase activity"/>
    <property type="evidence" value="ECO:0007669"/>
    <property type="project" value="UniProtKB-KW"/>
</dbReference>
<dbReference type="OrthoDB" id="9804286at2"/>
<dbReference type="Gene3D" id="3.40.50.720">
    <property type="entry name" value="NAD(P)-binding Rossmann-like Domain"/>
    <property type="match status" value="1"/>
</dbReference>
<protein>
    <submittedName>
        <fullName evidence="3">Molybdopterin/thiamine biosynthesis adenylyltransferase</fullName>
    </submittedName>
    <submittedName>
        <fullName evidence="2">Thiamine biosynthesis protein ThiF</fullName>
    </submittedName>
</protein>
<keyword evidence="4" id="KW-1185">Reference proteome</keyword>
<evidence type="ECO:0000313" key="4">
    <source>
        <dbReference type="Proteomes" id="UP000055611"/>
    </source>
</evidence>
<dbReference type="RefSeq" id="WP_066803563.1">
    <property type="nucleotide sequence ID" value="NZ_CP014206.1"/>
</dbReference>
<dbReference type="AlphaFoldDB" id="A0A126QNG0"/>
<dbReference type="PANTHER" id="PTHR43267:SF1">
    <property type="entry name" value="TRNA THREONYLCARBAMOYLADENOSINE DEHYDRATASE"/>
    <property type="match status" value="1"/>
</dbReference>
<dbReference type="Proteomes" id="UP000295506">
    <property type="component" value="Unassembled WGS sequence"/>
</dbReference>
<organism evidence="3 5">
    <name type="scientific">Pseudodesulfovibrio indicus</name>
    <dbReference type="NCBI Taxonomy" id="1716143"/>
    <lineage>
        <taxon>Bacteria</taxon>
        <taxon>Pseudomonadati</taxon>
        <taxon>Thermodesulfobacteriota</taxon>
        <taxon>Desulfovibrionia</taxon>
        <taxon>Desulfovibrionales</taxon>
        <taxon>Desulfovibrionaceae</taxon>
    </lineage>
</organism>
<evidence type="ECO:0000313" key="2">
    <source>
        <dbReference type="EMBL" id="AMK11583.1"/>
    </source>
</evidence>
<feature type="domain" description="THIF-type NAD/FAD binding fold" evidence="1">
    <location>
        <begin position="65"/>
        <end position="276"/>
    </location>
</feature>
<gene>
    <name evidence="2" type="ORF">AWY79_10885</name>
    <name evidence="3" type="ORF">EDC59_103293</name>
</gene>
<accession>A0A126QNG0</accession>
<dbReference type="GO" id="GO:0061503">
    <property type="term" value="F:tRNA threonylcarbamoyladenosine dehydratase"/>
    <property type="evidence" value="ECO:0007669"/>
    <property type="project" value="TreeGrafter"/>
</dbReference>
<dbReference type="GO" id="GO:0061504">
    <property type="term" value="P:cyclic threonylcarbamoyladenosine biosynthetic process"/>
    <property type="evidence" value="ECO:0007669"/>
    <property type="project" value="TreeGrafter"/>
</dbReference>
<dbReference type="InterPro" id="IPR045886">
    <property type="entry name" value="ThiF/MoeB/HesA"/>
</dbReference>
<dbReference type="GO" id="GO:0008641">
    <property type="term" value="F:ubiquitin-like modifier activating enzyme activity"/>
    <property type="evidence" value="ECO:0007669"/>
    <property type="project" value="InterPro"/>
</dbReference>
<dbReference type="Proteomes" id="UP000055611">
    <property type="component" value="Chromosome"/>
</dbReference>
<name>A0A126QNG0_9BACT</name>
<evidence type="ECO:0000313" key="5">
    <source>
        <dbReference type="Proteomes" id="UP000295506"/>
    </source>
</evidence>
<sequence>MGELKARIRELAEDRPLPWGGTGPVLDTGPIHLLAREHSLPGHAVESAALKLGVAPARYLRNGLALSLADQARLLDARVALVGLGGLGGALFEQFLRLGIGSIRAADGDSFEETNLNRQSLATMGSVGRDKTRAARIRWGEINPSAEFEDVSEFLSPDNLPDFLDGCAVAVDALGGLSMRGHLQRAAAEASVPLVTGALAGWTGYVAVVLPGQPGPADFMGTQDGAEEQLGCPAPAVNCIASLMAAQTAAVLTGSPSLAGKLLVADLKAMSFDTVTL</sequence>
<dbReference type="InterPro" id="IPR035985">
    <property type="entry name" value="Ubiquitin-activating_enz"/>
</dbReference>
<dbReference type="SUPFAM" id="SSF69572">
    <property type="entry name" value="Activating enzymes of the ubiquitin-like proteins"/>
    <property type="match status" value="1"/>
</dbReference>
<keyword evidence="3" id="KW-0808">Transferase</keyword>
<dbReference type="KEGG" id="dej:AWY79_10885"/>
<dbReference type="EMBL" id="SOBK01000003">
    <property type="protein sequence ID" value="TDT89990.1"/>
    <property type="molecule type" value="Genomic_DNA"/>
</dbReference>
<evidence type="ECO:0000259" key="1">
    <source>
        <dbReference type="Pfam" id="PF00899"/>
    </source>
</evidence>
<dbReference type="InterPro" id="IPR000594">
    <property type="entry name" value="ThiF_NAD_FAD-bd"/>
</dbReference>
<dbReference type="PANTHER" id="PTHR43267">
    <property type="entry name" value="TRNA THREONYLCARBAMOYLADENOSINE DEHYDRATASE"/>
    <property type="match status" value="1"/>
</dbReference>
<evidence type="ECO:0000313" key="3">
    <source>
        <dbReference type="EMBL" id="TDT89990.1"/>
    </source>
</evidence>
<proteinExistence type="predicted"/>
<dbReference type="EMBL" id="CP014206">
    <property type="protein sequence ID" value="AMK11583.1"/>
    <property type="molecule type" value="Genomic_DNA"/>
</dbReference>
<reference evidence="2 4" key="1">
    <citation type="journal article" date="2016" name="Front. Microbiol.">
        <title>Genome Sequence of the Piezophilic, Mesophilic Sulfate-Reducing Bacterium Desulfovibrio indicus J2T.</title>
        <authorList>
            <person name="Cao J."/>
            <person name="Maignien L."/>
            <person name="Shao Z."/>
            <person name="Alain K."/>
            <person name="Jebbar M."/>
        </authorList>
    </citation>
    <scope>NUCLEOTIDE SEQUENCE [LARGE SCALE GENOMIC DNA]</scope>
    <source>
        <strain evidence="2 4">J2</strain>
    </source>
</reference>